<dbReference type="AlphaFoldDB" id="A0AAD4MJM0"/>
<name>A0AAD4MJM0_9BILA</name>
<evidence type="ECO:0000256" key="1">
    <source>
        <dbReference type="SAM" id="Phobius"/>
    </source>
</evidence>
<keyword evidence="1" id="KW-0812">Transmembrane</keyword>
<dbReference type="EMBL" id="JAKKPZ010000830">
    <property type="protein sequence ID" value="KAI1692078.1"/>
    <property type="molecule type" value="Genomic_DNA"/>
</dbReference>
<keyword evidence="3" id="KW-1185">Reference proteome</keyword>
<feature type="transmembrane region" description="Helical" evidence="1">
    <location>
        <begin position="65"/>
        <end position="86"/>
    </location>
</feature>
<feature type="transmembrane region" description="Helical" evidence="1">
    <location>
        <begin position="179"/>
        <end position="198"/>
    </location>
</feature>
<keyword evidence="1" id="KW-1133">Transmembrane helix</keyword>
<sequence length="239" mass="26860">MALISASSTSSVTIISATIQDICSILIVVFAGTGALLFSWILYLYRFRRNTGLRVRTFTRSMITYMAITVIGAEIVALWRVCYIIYSMNRYGLFKLGYALEYAPKIKVVYDWFERGYLVSIGAMPLTVFFLALERCLAIQMPFKFSNNPVLERILFLLNVVGSLGLSIIVNLVSPVNVWPLKMSVGILNTLACGFLVWKMKKAKSTTSDAIVRTTTLMELCLEFFPNLLVFVIGQVVQI</sequence>
<proteinExistence type="predicted"/>
<evidence type="ECO:0000313" key="2">
    <source>
        <dbReference type="EMBL" id="KAI1692078.1"/>
    </source>
</evidence>
<organism evidence="2 3">
    <name type="scientific">Ditylenchus destructor</name>
    <dbReference type="NCBI Taxonomy" id="166010"/>
    <lineage>
        <taxon>Eukaryota</taxon>
        <taxon>Metazoa</taxon>
        <taxon>Ecdysozoa</taxon>
        <taxon>Nematoda</taxon>
        <taxon>Chromadorea</taxon>
        <taxon>Rhabditida</taxon>
        <taxon>Tylenchina</taxon>
        <taxon>Tylenchomorpha</taxon>
        <taxon>Sphaerularioidea</taxon>
        <taxon>Anguinidae</taxon>
        <taxon>Anguininae</taxon>
        <taxon>Ditylenchus</taxon>
    </lineage>
</organism>
<dbReference type="Proteomes" id="UP001201812">
    <property type="component" value="Unassembled WGS sequence"/>
</dbReference>
<feature type="transmembrane region" description="Helical" evidence="1">
    <location>
        <begin position="154"/>
        <end position="173"/>
    </location>
</feature>
<protein>
    <submittedName>
        <fullName evidence="2">Uncharacterized protein</fullName>
    </submittedName>
</protein>
<accession>A0AAD4MJM0</accession>
<reference evidence="2" key="1">
    <citation type="submission" date="2022-01" db="EMBL/GenBank/DDBJ databases">
        <title>Genome Sequence Resource for Two Populations of Ditylenchus destructor, the Migratory Endoparasitic Phytonematode.</title>
        <authorList>
            <person name="Zhang H."/>
            <person name="Lin R."/>
            <person name="Xie B."/>
        </authorList>
    </citation>
    <scope>NUCLEOTIDE SEQUENCE</scope>
    <source>
        <strain evidence="2">BazhouSP</strain>
    </source>
</reference>
<evidence type="ECO:0000313" key="3">
    <source>
        <dbReference type="Proteomes" id="UP001201812"/>
    </source>
</evidence>
<feature type="transmembrane region" description="Helical" evidence="1">
    <location>
        <begin position="25"/>
        <end position="45"/>
    </location>
</feature>
<feature type="transmembrane region" description="Helical" evidence="1">
    <location>
        <begin position="116"/>
        <end position="133"/>
    </location>
</feature>
<gene>
    <name evidence="2" type="ORF">DdX_21451</name>
</gene>
<comment type="caution">
    <text evidence="2">The sequence shown here is derived from an EMBL/GenBank/DDBJ whole genome shotgun (WGS) entry which is preliminary data.</text>
</comment>
<keyword evidence="1" id="KW-0472">Membrane</keyword>